<dbReference type="AlphaFoldDB" id="A0A0F9BDF8"/>
<dbReference type="InterPro" id="IPR028090">
    <property type="entry name" value="JAB_dom_prok"/>
</dbReference>
<keyword evidence="3" id="KW-0378">Hydrolase</keyword>
<feature type="domain" description="JAB" evidence="6">
    <location>
        <begin position="116"/>
        <end position="155"/>
    </location>
</feature>
<evidence type="ECO:0000256" key="4">
    <source>
        <dbReference type="ARBA" id="ARBA00022833"/>
    </source>
</evidence>
<evidence type="ECO:0000256" key="5">
    <source>
        <dbReference type="ARBA" id="ARBA00023049"/>
    </source>
</evidence>
<accession>A0A0F9BDF8</accession>
<evidence type="ECO:0000259" key="6">
    <source>
        <dbReference type="Pfam" id="PF14464"/>
    </source>
</evidence>
<sequence>MKPVGYLLNTPEGPAGEPGPFYNYILAGNGLFLTAENPQLRALISLAEARVRGLWPLEPLLELRHGRIPAQLLSLVVGTMCASPDREMYASIIWDGERYAIRLPDQERDAGHVTYETLRGTVAEIHSHGRTGAFFSGVDDRDEQGFLVSVVLGRVDTLLPEAMARLCVYGYFAPVRLAEVFEGLPPRVEELWNTN</sequence>
<evidence type="ECO:0000313" key="7">
    <source>
        <dbReference type="EMBL" id="KKL19730.1"/>
    </source>
</evidence>
<evidence type="ECO:0000256" key="2">
    <source>
        <dbReference type="ARBA" id="ARBA00022723"/>
    </source>
</evidence>
<comment type="caution">
    <text evidence="7">The sequence shown here is derived from an EMBL/GenBank/DDBJ whole genome shotgun (WGS) entry which is preliminary data.</text>
</comment>
<organism evidence="7">
    <name type="scientific">marine sediment metagenome</name>
    <dbReference type="NCBI Taxonomy" id="412755"/>
    <lineage>
        <taxon>unclassified sequences</taxon>
        <taxon>metagenomes</taxon>
        <taxon>ecological metagenomes</taxon>
    </lineage>
</organism>
<dbReference type="Pfam" id="PF14464">
    <property type="entry name" value="Prok-JAB"/>
    <property type="match status" value="1"/>
</dbReference>
<protein>
    <recommendedName>
        <fullName evidence="6">JAB domain-containing protein</fullName>
    </recommendedName>
</protein>
<dbReference type="GO" id="GO:0046872">
    <property type="term" value="F:metal ion binding"/>
    <property type="evidence" value="ECO:0007669"/>
    <property type="project" value="UniProtKB-KW"/>
</dbReference>
<dbReference type="GO" id="GO:0006508">
    <property type="term" value="P:proteolysis"/>
    <property type="evidence" value="ECO:0007669"/>
    <property type="project" value="UniProtKB-KW"/>
</dbReference>
<evidence type="ECO:0000256" key="3">
    <source>
        <dbReference type="ARBA" id="ARBA00022801"/>
    </source>
</evidence>
<keyword evidence="1" id="KW-0645">Protease</keyword>
<evidence type="ECO:0000256" key="1">
    <source>
        <dbReference type="ARBA" id="ARBA00022670"/>
    </source>
</evidence>
<proteinExistence type="predicted"/>
<keyword evidence="4" id="KW-0862">Zinc</keyword>
<keyword evidence="2" id="KW-0479">Metal-binding</keyword>
<name>A0A0F9BDF8_9ZZZZ</name>
<gene>
    <name evidence="7" type="ORF">LCGC14_2462540</name>
</gene>
<dbReference type="EMBL" id="LAZR01038373">
    <property type="protein sequence ID" value="KKL19730.1"/>
    <property type="molecule type" value="Genomic_DNA"/>
</dbReference>
<keyword evidence="5" id="KW-0482">Metalloprotease</keyword>
<dbReference type="GO" id="GO:0008237">
    <property type="term" value="F:metallopeptidase activity"/>
    <property type="evidence" value="ECO:0007669"/>
    <property type="project" value="UniProtKB-KW"/>
</dbReference>
<reference evidence="7" key="1">
    <citation type="journal article" date="2015" name="Nature">
        <title>Complex archaea that bridge the gap between prokaryotes and eukaryotes.</title>
        <authorList>
            <person name="Spang A."/>
            <person name="Saw J.H."/>
            <person name="Jorgensen S.L."/>
            <person name="Zaremba-Niedzwiedzka K."/>
            <person name="Martijn J."/>
            <person name="Lind A.E."/>
            <person name="van Eijk R."/>
            <person name="Schleper C."/>
            <person name="Guy L."/>
            <person name="Ettema T.J."/>
        </authorList>
    </citation>
    <scope>NUCLEOTIDE SEQUENCE</scope>
</reference>